<dbReference type="Proteomes" id="UP001558101">
    <property type="component" value="Unassembled WGS sequence"/>
</dbReference>
<keyword evidence="1" id="KW-0812">Transmembrane</keyword>
<name>A0ABV3UEJ1_9GAMM</name>
<feature type="transmembrane region" description="Helical" evidence="1">
    <location>
        <begin position="71"/>
        <end position="94"/>
    </location>
</feature>
<keyword evidence="1" id="KW-1133">Transmembrane helix</keyword>
<accession>A0ABV3UEJ1</accession>
<organism evidence="2 3">
    <name type="scientific">Serratia quinivorans</name>
    <dbReference type="NCBI Taxonomy" id="137545"/>
    <lineage>
        <taxon>Bacteria</taxon>
        <taxon>Pseudomonadati</taxon>
        <taxon>Pseudomonadota</taxon>
        <taxon>Gammaproteobacteria</taxon>
        <taxon>Enterobacterales</taxon>
        <taxon>Yersiniaceae</taxon>
        <taxon>Serratia</taxon>
    </lineage>
</organism>
<keyword evidence="1" id="KW-0472">Membrane</keyword>
<evidence type="ECO:0000313" key="3">
    <source>
        <dbReference type="Proteomes" id="UP001558101"/>
    </source>
</evidence>
<keyword evidence="3" id="KW-1185">Reference proteome</keyword>
<evidence type="ECO:0000256" key="1">
    <source>
        <dbReference type="SAM" id="Phobius"/>
    </source>
</evidence>
<dbReference type="RefSeq" id="WP_368453393.1">
    <property type="nucleotide sequence ID" value="NZ_JBFQXQ010000001.1"/>
</dbReference>
<dbReference type="EMBL" id="JBFQXQ010000001">
    <property type="protein sequence ID" value="MEX3172050.1"/>
    <property type="molecule type" value="Genomic_DNA"/>
</dbReference>
<sequence>MKLKEKKRLGASAIKIPFANMNRIQVVSRHNRQQKPKPGIITKLASMAVNHRTSASPVKMKKTAIQWMENYAWHGVFIISGLFWLAVMGLIWFLTSL</sequence>
<evidence type="ECO:0000313" key="2">
    <source>
        <dbReference type="EMBL" id="MEX3172050.1"/>
    </source>
</evidence>
<reference evidence="2 3" key="1">
    <citation type="submission" date="2024-07" db="EMBL/GenBank/DDBJ databases">
        <title>Genomes of novel Serratia strains from suburban soil.</title>
        <authorList>
            <person name="Markert E.X."/>
            <person name="Severe K."/>
            <person name="Severe L."/>
            <person name="Twing K.I."/>
            <person name="Ward L.M."/>
        </authorList>
    </citation>
    <scope>NUCLEOTIDE SEQUENCE [LARGE SCALE GENOMIC DNA]</scope>
    <source>
        <strain evidence="2 3">3C-UT</strain>
    </source>
</reference>
<gene>
    <name evidence="2" type="ORF">AB4M04_08130</name>
</gene>
<proteinExistence type="predicted"/>
<protein>
    <submittedName>
        <fullName evidence="2">Uncharacterized protein</fullName>
    </submittedName>
</protein>
<comment type="caution">
    <text evidence="2">The sequence shown here is derived from an EMBL/GenBank/DDBJ whole genome shotgun (WGS) entry which is preliminary data.</text>
</comment>